<dbReference type="RefSeq" id="WP_337714164.1">
    <property type="nucleotide sequence ID" value="NZ_JBBEGL010000003.1"/>
</dbReference>
<accession>A0ABU8N5Q6</accession>
<name>A0ABU8N5Q6_9PSEU</name>
<keyword evidence="3" id="KW-1185">Reference proteome</keyword>
<proteinExistence type="predicted"/>
<evidence type="ECO:0000256" key="1">
    <source>
        <dbReference type="SAM" id="MobiDB-lite"/>
    </source>
</evidence>
<evidence type="ECO:0000313" key="2">
    <source>
        <dbReference type="EMBL" id="MEJ2887717.1"/>
    </source>
</evidence>
<reference evidence="2 3" key="1">
    <citation type="submission" date="2024-03" db="EMBL/GenBank/DDBJ databases">
        <title>Actinomycetospora sp. OC33-EN06, a novel actinomycete isolated from wild orchid (Aerides multiflora).</title>
        <authorList>
            <person name="Suriyachadkun C."/>
        </authorList>
    </citation>
    <scope>NUCLEOTIDE SEQUENCE [LARGE SCALE GENOMIC DNA]</scope>
    <source>
        <strain evidence="2 3">OC33-EN06</strain>
    </source>
</reference>
<dbReference type="Proteomes" id="UP001370100">
    <property type="component" value="Unassembled WGS sequence"/>
</dbReference>
<comment type="caution">
    <text evidence="2">The sequence shown here is derived from an EMBL/GenBank/DDBJ whole genome shotgun (WGS) entry which is preliminary data.</text>
</comment>
<evidence type="ECO:0000313" key="3">
    <source>
        <dbReference type="Proteomes" id="UP001370100"/>
    </source>
</evidence>
<gene>
    <name evidence="2" type="ORF">WCD41_14755</name>
</gene>
<sequence>MNIPTWATTLVQGPGASDDVPRAADVVGNARRLAYRDQVLLRTAGLHARRACPGAVGELVHRELLAHAEFGRELAEDSLPTRLVAQVLALPVRPGGGPGGREWSNPLAPRHQARR</sequence>
<protein>
    <submittedName>
        <fullName evidence="2">Uncharacterized protein</fullName>
    </submittedName>
</protein>
<organism evidence="2 3">
    <name type="scientific">Actinomycetospora aeridis</name>
    <dbReference type="NCBI Taxonomy" id="3129231"/>
    <lineage>
        <taxon>Bacteria</taxon>
        <taxon>Bacillati</taxon>
        <taxon>Actinomycetota</taxon>
        <taxon>Actinomycetes</taxon>
        <taxon>Pseudonocardiales</taxon>
        <taxon>Pseudonocardiaceae</taxon>
        <taxon>Actinomycetospora</taxon>
    </lineage>
</organism>
<feature type="region of interest" description="Disordered" evidence="1">
    <location>
        <begin position="94"/>
        <end position="115"/>
    </location>
</feature>
<dbReference type="EMBL" id="JBBEGL010000003">
    <property type="protein sequence ID" value="MEJ2887717.1"/>
    <property type="molecule type" value="Genomic_DNA"/>
</dbReference>